<name>Q1QG02_NITHX</name>
<evidence type="ECO:0008006" key="4">
    <source>
        <dbReference type="Google" id="ProtNLM"/>
    </source>
</evidence>
<dbReference type="PANTHER" id="PTHR37314">
    <property type="entry name" value="SLR0142 PROTEIN"/>
    <property type="match status" value="1"/>
</dbReference>
<reference evidence="3" key="1">
    <citation type="submission" date="2006-03" db="EMBL/GenBank/DDBJ databases">
        <title>Complete sequence of plasmid 1 of Nitrobacter hamburgensis X14.</title>
        <authorList>
            <consortium name="US DOE Joint Genome Institute"/>
            <person name="Copeland A."/>
            <person name="Lucas S."/>
            <person name="Lapidus A."/>
            <person name="Barry K."/>
            <person name="Detter J.C."/>
            <person name="Glavina del Rio T."/>
            <person name="Hammon N."/>
            <person name="Israni S."/>
            <person name="Dalin E."/>
            <person name="Tice H."/>
            <person name="Pitluck S."/>
            <person name="Chain P."/>
            <person name="Malfatti S."/>
            <person name="Shin M."/>
            <person name="Vergez L."/>
            <person name="Schmutz J."/>
            <person name="Larimer F."/>
            <person name="Land M."/>
            <person name="Hauser L."/>
            <person name="Kyrpides N."/>
            <person name="Ivanova N."/>
            <person name="Ward B."/>
            <person name="Arp D."/>
            <person name="Klotz M."/>
            <person name="Stein L."/>
            <person name="O'Mullan G."/>
            <person name="Starkenburg S."/>
            <person name="Sayavedra L."/>
            <person name="Poret-Peterson A.T."/>
            <person name="Gentry M.E."/>
            <person name="Bruce D."/>
            <person name="Richardson P."/>
        </authorList>
    </citation>
    <scope>NUCLEOTIDE SEQUENCE [LARGE SCALE GENOMIC DNA]</scope>
    <source>
        <strain evidence="3">DSM 10229 / NCIMB 13809 / X14</strain>
        <plasmid evidence="3">Plasmid pNITHX1</plasmid>
    </source>
</reference>
<dbReference type="Proteomes" id="UP000001953">
    <property type="component" value="Plasmid 1"/>
</dbReference>
<proteinExistence type="predicted"/>
<evidence type="ECO:0000313" key="2">
    <source>
        <dbReference type="EMBL" id="ABE64845.1"/>
    </source>
</evidence>
<keyword evidence="1" id="KW-1133">Transmembrane helix</keyword>
<dbReference type="InterPro" id="IPR010699">
    <property type="entry name" value="DUF1275"/>
</dbReference>
<evidence type="ECO:0000256" key="1">
    <source>
        <dbReference type="SAM" id="Phobius"/>
    </source>
</evidence>
<accession>Q1QG02</accession>
<keyword evidence="3" id="KW-1185">Reference proteome</keyword>
<feature type="transmembrane region" description="Helical" evidence="1">
    <location>
        <begin position="148"/>
        <end position="168"/>
    </location>
</feature>
<evidence type="ECO:0000313" key="3">
    <source>
        <dbReference type="Proteomes" id="UP000001953"/>
    </source>
</evidence>
<organism evidence="2 3">
    <name type="scientific">Nitrobacter hamburgensis (strain DSM 10229 / NCIMB 13809 / X14)</name>
    <dbReference type="NCBI Taxonomy" id="323097"/>
    <lineage>
        <taxon>Bacteria</taxon>
        <taxon>Pseudomonadati</taxon>
        <taxon>Pseudomonadota</taxon>
        <taxon>Alphaproteobacteria</taxon>
        <taxon>Hyphomicrobiales</taxon>
        <taxon>Nitrobacteraceae</taxon>
        <taxon>Nitrobacter</taxon>
    </lineage>
</organism>
<feature type="transmembrane region" description="Helical" evidence="1">
    <location>
        <begin position="71"/>
        <end position="89"/>
    </location>
</feature>
<sequence>MPQEPTMSLTPAGARDRITLGLALLSFAAGSMDAIAFLVLGGIFTLAMSGNTIVLGLAISQGHFSAAMHSFAALLGYVAGVSVASLSLAKSERGSGWTLGLEALFLASFAALWPFAGDPVHSSVVYGLIVLSAVAMGLQGAIGRTIGIPGIMTVIFTSTYTAIVGDLVERTLAGHRPLLTGLAAQQLTALAAYLGAPSLAASSPRIG</sequence>
<keyword evidence="1" id="KW-0472">Membrane</keyword>
<dbReference type="EMBL" id="CP000320">
    <property type="protein sequence ID" value="ABE64845.1"/>
    <property type="molecule type" value="Genomic_DNA"/>
</dbReference>
<dbReference type="Pfam" id="PF06912">
    <property type="entry name" value="DUF1275"/>
    <property type="match status" value="1"/>
</dbReference>
<dbReference type="PANTHER" id="PTHR37314:SF4">
    <property type="entry name" value="UPF0700 TRANSMEMBRANE PROTEIN YOAK"/>
    <property type="match status" value="1"/>
</dbReference>
<dbReference type="KEGG" id="nha:Nham_4228"/>
<keyword evidence="2" id="KW-0614">Plasmid</keyword>
<feature type="transmembrane region" description="Helical" evidence="1">
    <location>
        <begin position="34"/>
        <end position="59"/>
    </location>
</feature>
<protein>
    <recommendedName>
        <fullName evidence="4">DUF1275 domain-containing protein</fullName>
    </recommendedName>
</protein>
<geneLocation type="plasmid" evidence="3">
    <name>pNITHX1</name>
</geneLocation>
<feature type="transmembrane region" description="Helical" evidence="1">
    <location>
        <begin position="95"/>
        <end position="116"/>
    </location>
</feature>
<dbReference type="AlphaFoldDB" id="Q1QG02"/>
<feature type="transmembrane region" description="Helical" evidence="1">
    <location>
        <begin position="123"/>
        <end position="142"/>
    </location>
</feature>
<dbReference type="HOGENOM" id="CLU_061825_2_1_5"/>
<keyword evidence="1" id="KW-0812">Transmembrane</keyword>
<gene>
    <name evidence="2" type="ordered locus">Nham_4228</name>
</gene>